<feature type="compositionally biased region" description="Basic and acidic residues" evidence="1">
    <location>
        <begin position="90"/>
        <end position="100"/>
    </location>
</feature>
<sequence length="271" mass="28537">MTSLDQTVFDDPSGEPSPSGDHGGLDVEAATAANLLTALATRLRAAYEQGTDVAGLAAAAHRSESEVRLLLQRAGVEAPPDGRAPTGGSERSDSGKERAGAGRPSGRPAHDAQQTQPQQPQPPSQPRPVRRPTPSRRLSRLHPRAVPDPVGPSAPGESRPAQPDGRQPVPPLPAQTPMGILIGASPSYSEPPAQPEDRQPRRVPARIVKVGRGTTLVVLPSWRAAIAVSVPTDLLVRATGLSADQLAGAHLTVLMNPEALHDRELDLHDWQ</sequence>
<proteinExistence type="predicted"/>
<evidence type="ECO:0000256" key="1">
    <source>
        <dbReference type="SAM" id="MobiDB-lite"/>
    </source>
</evidence>
<name>A0ABN3A9D5_9ACTN</name>
<reference evidence="2 3" key="1">
    <citation type="journal article" date="2019" name="Int. J. Syst. Evol. Microbiol.">
        <title>The Global Catalogue of Microorganisms (GCM) 10K type strain sequencing project: providing services to taxonomists for standard genome sequencing and annotation.</title>
        <authorList>
            <consortium name="The Broad Institute Genomics Platform"/>
            <consortium name="The Broad Institute Genome Sequencing Center for Infectious Disease"/>
            <person name="Wu L."/>
            <person name="Ma J."/>
        </authorList>
    </citation>
    <scope>NUCLEOTIDE SEQUENCE [LARGE SCALE GENOMIC DNA]</scope>
    <source>
        <strain evidence="2 3">JCM 14560</strain>
    </source>
</reference>
<comment type="caution">
    <text evidence="2">The sequence shown here is derived from an EMBL/GenBank/DDBJ whole genome shotgun (WGS) entry which is preliminary data.</text>
</comment>
<dbReference type="EMBL" id="BAAANT010000053">
    <property type="protein sequence ID" value="GAA2156730.1"/>
    <property type="molecule type" value="Genomic_DNA"/>
</dbReference>
<protein>
    <submittedName>
        <fullName evidence="2">Uncharacterized protein</fullName>
    </submittedName>
</protein>
<gene>
    <name evidence="2" type="ORF">GCM10009760_58030</name>
</gene>
<feature type="compositionally biased region" description="Basic residues" evidence="1">
    <location>
        <begin position="128"/>
        <end position="143"/>
    </location>
</feature>
<dbReference type="RefSeq" id="WP_344469000.1">
    <property type="nucleotide sequence ID" value="NZ_BAAANT010000053.1"/>
</dbReference>
<evidence type="ECO:0000313" key="2">
    <source>
        <dbReference type="EMBL" id="GAA2156730.1"/>
    </source>
</evidence>
<organism evidence="2 3">
    <name type="scientific">Kitasatospora kazusensis</name>
    <dbReference type="NCBI Taxonomy" id="407974"/>
    <lineage>
        <taxon>Bacteria</taxon>
        <taxon>Bacillati</taxon>
        <taxon>Actinomycetota</taxon>
        <taxon>Actinomycetes</taxon>
        <taxon>Kitasatosporales</taxon>
        <taxon>Streptomycetaceae</taxon>
        <taxon>Kitasatospora</taxon>
    </lineage>
</organism>
<evidence type="ECO:0000313" key="3">
    <source>
        <dbReference type="Proteomes" id="UP001422759"/>
    </source>
</evidence>
<keyword evidence="3" id="KW-1185">Reference proteome</keyword>
<feature type="region of interest" description="Disordered" evidence="1">
    <location>
        <begin position="1"/>
        <end position="26"/>
    </location>
</feature>
<dbReference type="Proteomes" id="UP001422759">
    <property type="component" value="Unassembled WGS sequence"/>
</dbReference>
<feature type="region of interest" description="Disordered" evidence="1">
    <location>
        <begin position="70"/>
        <end position="204"/>
    </location>
</feature>
<accession>A0ABN3A9D5</accession>